<reference evidence="2 3" key="1">
    <citation type="submission" date="2012-09" db="EMBL/GenBank/DDBJ databases">
        <title>The Genome Sequence of Massilia timonae CCUG 45783.</title>
        <authorList>
            <consortium name="The Broad Institute Genome Sequencing Platform"/>
            <person name="Earl A."/>
            <person name="Ward D."/>
            <person name="Feldgarden M."/>
            <person name="Gevers D."/>
            <person name="Huys G."/>
            <person name="Walker B."/>
            <person name="Young S.K."/>
            <person name="Zeng Q."/>
            <person name="Gargeya S."/>
            <person name="Fitzgerald M."/>
            <person name="Haas B."/>
            <person name="Abouelleil A."/>
            <person name="Alvarado L."/>
            <person name="Arachchi H.M."/>
            <person name="Berlin A.M."/>
            <person name="Chapman S.B."/>
            <person name="Goldberg J."/>
            <person name="Griggs A."/>
            <person name="Gujja S."/>
            <person name="Hansen M."/>
            <person name="Howarth C."/>
            <person name="Imamovic A."/>
            <person name="Larimer J."/>
            <person name="McCowen C."/>
            <person name="Montmayeur A."/>
            <person name="Murphy C."/>
            <person name="Neiman D."/>
            <person name="Pearson M."/>
            <person name="Priest M."/>
            <person name="Roberts A."/>
            <person name="Saif S."/>
            <person name="Shea T."/>
            <person name="Sisk P."/>
            <person name="Sykes S."/>
            <person name="Wortman J."/>
            <person name="Nusbaum C."/>
            <person name="Birren B."/>
        </authorList>
    </citation>
    <scope>NUCLEOTIDE SEQUENCE [LARGE SCALE GENOMIC DNA]</scope>
    <source>
        <strain evidence="2 3">CCUG 45783</strain>
    </source>
</reference>
<dbReference type="EMBL" id="AGZI01000007">
    <property type="protein sequence ID" value="EKU84285.1"/>
    <property type="molecule type" value="Genomic_DNA"/>
</dbReference>
<keyword evidence="1" id="KW-0732">Signal</keyword>
<sequence length="134" mass="14878">MSMRKLTLLVLAGLCQIGSAAEDNKKPHELNQWNPLNANYKIHSGGTAYSELPTKTDSALSVAFRDEAARQVFEQIGPDVEPVCGSGEKGYRVREKKGIYCSFTPRLENPKNSLYRCWIGIDLRTGEGDVRVTC</sequence>
<protein>
    <submittedName>
        <fullName evidence="2">Uncharacterized protein</fullName>
    </submittedName>
</protein>
<feature type="chain" id="PRO_5003929311" evidence="1">
    <location>
        <begin position="21"/>
        <end position="134"/>
    </location>
</feature>
<feature type="signal peptide" evidence="1">
    <location>
        <begin position="1"/>
        <end position="20"/>
    </location>
</feature>
<keyword evidence="3" id="KW-1185">Reference proteome</keyword>
<gene>
    <name evidence="2" type="ORF">HMPREF9710_00444</name>
</gene>
<name>K9E4H7_9BURK</name>
<evidence type="ECO:0000256" key="1">
    <source>
        <dbReference type="SAM" id="SignalP"/>
    </source>
</evidence>
<evidence type="ECO:0000313" key="2">
    <source>
        <dbReference type="EMBL" id="EKU84285.1"/>
    </source>
</evidence>
<evidence type="ECO:0000313" key="3">
    <source>
        <dbReference type="Proteomes" id="UP000009874"/>
    </source>
</evidence>
<dbReference type="AlphaFoldDB" id="K9E4H7"/>
<organism evidence="2 3">
    <name type="scientific">Massilia timonae CCUG 45783</name>
    <dbReference type="NCBI Taxonomy" id="883126"/>
    <lineage>
        <taxon>Bacteria</taxon>
        <taxon>Pseudomonadati</taxon>
        <taxon>Pseudomonadota</taxon>
        <taxon>Betaproteobacteria</taxon>
        <taxon>Burkholderiales</taxon>
        <taxon>Oxalobacteraceae</taxon>
        <taxon>Telluria group</taxon>
        <taxon>Massilia</taxon>
    </lineage>
</organism>
<dbReference type="Proteomes" id="UP000009874">
    <property type="component" value="Unassembled WGS sequence"/>
</dbReference>
<accession>K9E4H7</accession>
<proteinExistence type="predicted"/>
<dbReference type="HOGENOM" id="CLU_1893713_0_0_4"/>
<comment type="caution">
    <text evidence="2">The sequence shown here is derived from an EMBL/GenBank/DDBJ whole genome shotgun (WGS) entry which is preliminary data.</text>
</comment>